<dbReference type="EMBL" id="BLAX01000001">
    <property type="protein sequence ID" value="GET35187.1"/>
    <property type="molecule type" value="Genomic_DNA"/>
</dbReference>
<proteinExistence type="predicted"/>
<comment type="caution">
    <text evidence="1">The sequence shown here is derived from an EMBL/GenBank/DDBJ whole genome shotgun (WGS) entry which is preliminary data.</text>
</comment>
<dbReference type="OrthoDB" id="1312888at2"/>
<dbReference type="RefSeq" id="WP_025865887.1">
    <property type="nucleotide sequence ID" value="NZ_BLAX01000001.1"/>
</dbReference>
<dbReference type="Proteomes" id="UP000391834">
    <property type="component" value="Unassembled WGS sequence"/>
</dbReference>
<sequence length="458" mass="54704">MSRLLKDVNELYKNLILTKEQGMIIFVLHKKVKDKEIPRYFSYRDIERAIIEANANEPGALPHTERILKVLLHYFIEHPPRQRNKFMLTDYAVKFIELIRDKLDSPYKRFPLRKTFEQYAQFKADSIENINDFRGWYERGFHKATKQTVLDHLDALKDEVNTSINELNSILNQDFEKAIEIAEKFTTVFNRIGEKTEEIKDTLRLENVLDQEIQAVVDMYYERLESYKHPENEIEKQEFDSIKNEYEEALLIKKSVSDFFLRVDERLAQLTEKALFASSQLKNLQNNFRSHSRFRIHLKRFLEFTLKEAAFTKDGPTLPEKFPRKSIPHEEFKFIHVPYYDSFITQENKVIPAVIDDVYAKQEGLKVERELLRQENSAKLVKKYKNIIREQKELDFTDHFYKILRDEEDAEIALNVGFELFQFANSHPDYKVSIKKELPTERDLENIWTWKMKILKKG</sequence>
<reference evidence="1 2" key="1">
    <citation type="submission" date="2019-10" db="EMBL/GenBank/DDBJ databases">
        <title>Prolixibacter strains distinguished by the presence of nitrate reductase genes were adept at nitrate-dependent anaerobic corrosion of metallic iron and carbon steel.</title>
        <authorList>
            <person name="Iino T."/>
            <person name="Shono N."/>
            <person name="Ito K."/>
            <person name="Nakamura R."/>
            <person name="Sueoka K."/>
            <person name="Harayama S."/>
            <person name="Ohkuma M."/>
        </authorList>
    </citation>
    <scope>NUCLEOTIDE SEQUENCE [LARGE SCALE GENOMIC DNA]</scope>
    <source>
        <strain evidence="1 2">JCM 13498</strain>
    </source>
</reference>
<gene>
    <name evidence="1" type="ORF">PbJCM13498_40500</name>
</gene>
<accession>A0A5M4B618</accession>
<protein>
    <submittedName>
        <fullName evidence="1">Uncharacterized protein</fullName>
    </submittedName>
</protein>
<name>A0A5M4B618_9BACT</name>
<evidence type="ECO:0000313" key="2">
    <source>
        <dbReference type="Proteomes" id="UP000391834"/>
    </source>
</evidence>
<organism evidence="1 2">
    <name type="scientific">Prolixibacter bellariivorans</name>
    <dbReference type="NCBI Taxonomy" id="314319"/>
    <lineage>
        <taxon>Bacteria</taxon>
        <taxon>Pseudomonadati</taxon>
        <taxon>Bacteroidota</taxon>
        <taxon>Bacteroidia</taxon>
        <taxon>Marinilabiliales</taxon>
        <taxon>Prolixibacteraceae</taxon>
        <taxon>Prolixibacter</taxon>
    </lineage>
</organism>
<keyword evidence="2" id="KW-1185">Reference proteome</keyword>
<evidence type="ECO:0000313" key="1">
    <source>
        <dbReference type="EMBL" id="GET35187.1"/>
    </source>
</evidence>
<dbReference type="AlphaFoldDB" id="A0A5M4B618"/>